<evidence type="ECO:0000256" key="12">
    <source>
        <dbReference type="ARBA" id="ARBA00048014"/>
    </source>
</evidence>
<dbReference type="PANTHER" id="PTHR22914:SF42">
    <property type="entry name" value="CHITIN SYNTHASE"/>
    <property type="match status" value="1"/>
</dbReference>
<feature type="region of interest" description="Disordered" evidence="13">
    <location>
        <begin position="1265"/>
        <end position="1327"/>
    </location>
</feature>
<keyword evidence="7 14" id="KW-1133">Transmembrane helix</keyword>
<dbReference type="Proteomes" id="UP000887575">
    <property type="component" value="Unassembled WGS sequence"/>
</dbReference>
<keyword evidence="4" id="KW-0328">Glycosyltransferase</keyword>
<feature type="transmembrane region" description="Helical" evidence="14">
    <location>
        <begin position="513"/>
        <end position="531"/>
    </location>
</feature>
<feature type="transmembrane region" description="Helical" evidence="14">
    <location>
        <begin position="1128"/>
        <end position="1146"/>
    </location>
</feature>
<accession>A0AAF3EU31</accession>
<evidence type="ECO:0000313" key="16">
    <source>
        <dbReference type="Proteomes" id="UP000887575"/>
    </source>
</evidence>
<feature type="transmembrane region" description="Helical" evidence="14">
    <location>
        <begin position="202"/>
        <end position="227"/>
    </location>
</feature>
<sequence>MMTLDPSRIPTRHHSNDQIKDDQSFPKQDTYYFTTGGGDSPGSSTQNPPISAHEEANQIRENMKNKEYEASSFTAIEAKGWDIFRLLPPPPDKLGHGFWHDASLQVLKLGTFVVLFALTLITATVSKTTFLLMTSAIGWAGKNMTICNDRLPEAPINTVVLSNKLVVKWVWAVYFAVIAPEVICFIRSFHRTLFRNVKRPTIFQFVAVFVVETLHALGVGTLVFLVLPDLDGVTAAMLTNAVCFVPAIMTLLSRSASKLTAILVLVDIGAIAAQSSGFWAYSMLLPSVQKHAVTIPVCLTLISLAWWQNFVSTKSIFPPIRALARFASHLSEKRSKTYAFVSIWKMIIYLLCVFFFIGSRMPHKTLFHSDPFESKLITITGHSINETQIQSFLHRMEKIQSGMPRDDYDDESERSSKGSKKKSTKAPKDVPDAGPVEIESDDYEKTRRMKRAAAKPEEEEDLPPLFQVYDSHVELNMFTTPYDAFWMWCLQMFTVVMCYQSSKFACKVMMQRLGFALPMVLSVPCTVLLLTQACEFRRMSACHMVKTLGSRELFWSCPRIHGITGLFSSTQAWIWLAWLISQVWVTIHLWNPKHERLAKSEKLFILPYYAAAFVDQSLAFNRRRDDKAKIKAEDLDFDNEDSSLTYETIPGNGGAPKAPPSVCSHGSSRLADGLIRDAASTADAITKIYACATMWHETAHEMTCMLKSIFRMDEDQCARRNAQKYFKVIDSDYYEFEAHIFIDDAYETNEYGEPVINKFVKQFVEVVDQAASCVHQTQMRLKPPKKIKTPYGGKLSYILPGKNKMVVHLKDKNKIRHRKRWSQVMYLYYLLGYRLMCKVEEQNRKEVISENTFILTLDGDVDFQPACVHLLVDLMKKNRRLGAACGRIHPRGSGLMVWYQKFEYAVGHWLQKATEHMIGCVLCSPGCFSLFRSYALMDDNVTRRYASKSDQPLDYIQYDQGEDRWLCTLLLQRGYRVEYCAASDALTFAPEGFNEFFNQRRRWIPSTIANIMDLLKDYKNVVRVNESISIWYIIYQVVMLISSILGPGTIFLMIVGAISISFTISTNVSLLIVTVPVILFIIVCLVCTQEKQLLVAQVIGALFAMLMTAVIVGTSLQIQKDGIFSPHSMFLFAVITSFLTAAILHPLEFTCIIPGVLYFLAIPCMYMLLPIYSICNLNTVTWGTREDPRPEEKNDLAKRGKNAGNHHLDIVDNGESTSDGAFSLGCGSACRLLCCLKPDPMETSPQVWRINEKLNEITRKMDKMERRTQPGLARSDFRASILSNGGIGSHGDKCSEMDEDDQGELDDDLEMSHQSQAAMKNKKWRQQQSESWLNDKALRRAEREYLDPDEEQFWLDVIDKYLHPLNMETKEQDRVRAGLGELRNKVTSGFLMLNIVFIIVVLVLQLQKDCLHIEWPFGPRKNHTFIPCHGDTSKEITVMSRLQLEPIGLVFLVFFMSILVIQFFAMLFHRFGTLAHIIASTELFCFRKPVDRLSEDDLVVQNAVEIARELQAIKGVDEPQDGGSAGHQISRRNVVQNLESSRRSMMKRKTETLDAAFKKRFFALNSDNQASQSDSVGFASREKRLTLRKGTIRALEQRRESVFGTLDRRGDNPYNSDNENPAQGVNNSARGPSQRRLERLDRIFTEGQTGGGSSNSTVVPMRQNNAPKPIWTPPTDQDSRRF</sequence>
<name>A0AAF3EU31_9BILA</name>
<evidence type="ECO:0000256" key="3">
    <source>
        <dbReference type="ARBA" id="ARBA00022475"/>
    </source>
</evidence>
<dbReference type="WBParaSite" id="MBELARI_LOCUS17676.1">
    <property type="protein sequence ID" value="MBELARI_LOCUS17676.1"/>
    <property type="gene ID" value="MBELARI_LOCUS17676"/>
</dbReference>
<feature type="transmembrane region" description="Helical" evidence="14">
    <location>
        <begin position="338"/>
        <end position="357"/>
    </location>
</feature>
<evidence type="ECO:0000256" key="8">
    <source>
        <dbReference type="ARBA" id="ARBA00023054"/>
    </source>
</evidence>
<organism evidence="16 17">
    <name type="scientific">Mesorhabditis belari</name>
    <dbReference type="NCBI Taxonomy" id="2138241"/>
    <lineage>
        <taxon>Eukaryota</taxon>
        <taxon>Metazoa</taxon>
        <taxon>Ecdysozoa</taxon>
        <taxon>Nematoda</taxon>
        <taxon>Chromadorea</taxon>
        <taxon>Rhabditida</taxon>
        <taxon>Rhabditina</taxon>
        <taxon>Rhabditomorpha</taxon>
        <taxon>Rhabditoidea</taxon>
        <taxon>Rhabditidae</taxon>
        <taxon>Mesorhabditinae</taxon>
        <taxon>Mesorhabditis</taxon>
    </lineage>
</organism>
<dbReference type="SUPFAM" id="SSF53448">
    <property type="entry name" value="Nucleotide-diphospho-sugar transferases"/>
    <property type="match status" value="1"/>
</dbReference>
<dbReference type="GO" id="GO:0005886">
    <property type="term" value="C:plasma membrane"/>
    <property type="evidence" value="ECO:0007669"/>
    <property type="project" value="UniProtKB-SubCell"/>
</dbReference>
<feature type="region of interest" description="Disordered" evidence="13">
    <location>
        <begin position="402"/>
        <end position="458"/>
    </location>
</feature>
<dbReference type="FunFam" id="3.90.550.10:FF:000139">
    <property type="entry name" value="Chitin synthase 8"/>
    <property type="match status" value="1"/>
</dbReference>
<evidence type="ECO:0000256" key="13">
    <source>
        <dbReference type="SAM" id="MobiDB-lite"/>
    </source>
</evidence>
<keyword evidence="8" id="KW-0175">Coiled coil</keyword>
<dbReference type="InterPro" id="IPR004835">
    <property type="entry name" value="Chitin_synth"/>
</dbReference>
<feature type="compositionally biased region" description="Basic and acidic residues" evidence="13">
    <location>
        <begin position="14"/>
        <end position="24"/>
    </location>
</feature>
<feature type="transmembrane region" description="Helical" evidence="14">
    <location>
        <begin position="233"/>
        <end position="252"/>
    </location>
</feature>
<dbReference type="Pfam" id="PF03142">
    <property type="entry name" value="Chitin_synth_2"/>
    <property type="match status" value="1"/>
</dbReference>
<evidence type="ECO:0000256" key="4">
    <source>
        <dbReference type="ARBA" id="ARBA00022676"/>
    </source>
</evidence>
<feature type="transmembrane region" description="Helical" evidence="14">
    <location>
        <begin position="1386"/>
        <end position="1406"/>
    </location>
</feature>
<evidence type="ECO:0000256" key="11">
    <source>
        <dbReference type="ARBA" id="ARBA00046329"/>
    </source>
</evidence>
<feature type="compositionally biased region" description="Polar residues" evidence="13">
    <location>
        <begin position="1654"/>
        <end position="1666"/>
    </location>
</feature>
<feature type="transmembrane region" description="Helical" evidence="14">
    <location>
        <begin position="106"/>
        <end position="125"/>
    </location>
</feature>
<feature type="transmembrane region" description="Helical" evidence="14">
    <location>
        <begin position="1068"/>
        <end position="1088"/>
    </location>
</feature>
<feature type="transmembrane region" description="Helical" evidence="14">
    <location>
        <begin position="259"/>
        <end position="281"/>
    </location>
</feature>
<dbReference type="Pfam" id="PF23000">
    <property type="entry name" value="ChitinSynthase_IV_N"/>
    <property type="match status" value="1"/>
</dbReference>
<comment type="catalytic activity">
    <reaction evidence="12">
        <text>[(1-&gt;4)-N-acetyl-beta-D-glucosaminyl](n) + UDP-N-acetyl-alpha-D-glucosamine = [(1-&gt;4)-N-acetyl-beta-D-glucosaminyl](n+1) + UDP + H(+)</text>
        <dbReference type="Rhea" id="RHEA:16637"/>
        <dbReference type="Rhea" id="RHEA-COMP:9593"/>
        <dbReference type="Rhea" id="RHEA-COMP:9595"/>
        <dbReference type="ChEBI" id="CHEBI:15378"/>
        <dbReference type="ChEBI" id="CHEBI:17029"/>
        <dbReference type="ChEBI" id="CHEBI:57705"/>
        <dbReference type="ChEBI" id="CHEBI:58223"/>
        <dbReference type="EC" id="2.4.1.16"/>
    </reaction>
</comment>
<dbReference type="CDD" id="cd04190">
    <property type="entry name" value="Chitin_synth_C"/>
    <property type="match status" value="1"/>
</dbReference>
<feature type="domain" description="Chitin synthase chs-1/2 N-terminal putative transporter" evidence="15">
    <location>
        <begin position="99"/>
        <end position="366"/>
    </location>
</feature>
<feature type="compositionally biased region" description="Polar residues" evidence="13">
    <location>
        <begin position="1613"/>
        <end position="1631"/>
    </location>
</feature>
<evidence type="ECO:0000256" key="7">
    <source>
        <dbReference type="ARBA" id="ARBA00022989"/>
    </source>
</evidence>
<evidence type="ECO:0000256" key="14">
    <source>
        <dbReference type="SAM" id="Phobius"/>
    </source>
</evidence>
<keyword evidence="16" id="KW-1185">Reference proteome</keyword>
<keyword evidence="5" id="KW-0808">Transferase</keyword>
<evidence type="ECO:0000259" key="15">
    <source>
        <dbReference type="Pfam" id="PF23000"/>
    </source>
</evidence>
<evidence type="ECO:0000256" key="6">
    <source>
        <dbReference type="ARBA" id="ARBA00022692"/>
    </source>
</evidence>
<protein>
    <recommendedName>
        <fullName evidence="2">chitin synthase</fullName>
        <ecNumber evidence="2">2.4.1.16</ecNumber>
    </recommendedName>
</protein>
<evidence type="ECO:0000256" key="2">
    <source>
        <dbReference type="ARBA" id="ARBA00012543"/>
    </source>
</evidence>
<feature type="region of interest" description="Disordered" evidence="13">
    <location>
        <begin position="1603"/>
        <end position="1682"/>
    </location>
</feature>
<feature type="compositionally biased region" description="Basic and acidic residues" evidence="13">
    <location>
        <begin position="1635"/>
        <end position="1644"/>
    </location>
</feature>
<comment type="subcellular location">
    <subcellularLocation>
        <location evidence="1">Cell membrane</location>
        <topology evidence="1">Multi-pass membrane protein</topology>
    </subcellularLocation>
</comment>
<feature type="compositionally biased region" description="Acidic residues" evidence="13">
    <location>
        <begin position="1297"/>
        <end position="1309"/>
    </location>
</feature>
<feature type="transmembrane region" description="Helical" evidence="14">
    <location>
        <begin position="484"/>
        <end position="501"/>
    </location>
</feature>
<dbReference type="GO" id="GO:0004100">
    <property type="term" value="F:chitin synthase activity"/>
    <property type="evidence" value="ECO:0007669"/>
    <property type="project" value="UniProtKB-EC"/>
</dbReference>
<evidence type="ECO:0000256" key="5">
    <source>
        <dbReference type="ARBA" id="ARBA00022679"/>
    </source>
</evidence>
<feature type="transmembrane region" description="Helical" evidence="14">
    <location>
        <begin position="293"/>
        <end position="317"/>
    </location>
</feature>
<evidence type="ECO:0000256" key="10">
    <source>
        <dbReference type="ARBA" id="ARBA00023180"/>
    </source>
</evidence>
<dbReference type="InterPro" id="IPR055120">
    <property type="entry name" value="Chs-1/2_IV_N"/>
</dbReference>
<evidence type="ECO:0000256" key="1">
    <source>
        <dbReference type="ARBA" id="ARBA00004651"/>
    </source>
</evidence>
<dbReference type="EC" id="2.4.1.16" evidence="2"/>
<keyword evidence="6 14" id="KW-0812">Transmembrane</keyword>
<evidence type="ECO:0000256" key="9">
    <source>
        <dbReference type="ARBA" id="ARBA00023136"/>
    </source>
</evidence>
<keyword evidence="9 14" id="KW-0472">Membrane</keyword>
<feature type="transmembrane region" description="Helical" evidence="14">
    <location>
        <begin position="1447"/>
        <end position="1468"/>
    </location>
</feature>
<dbReference type="GO" id="GO:0006031">
    <property type="term" value="P:chitin biosynthetic process"/>
    <property type="evidence" value="ECO:0007669"/>
    <property type="project" value="TreeGrafter"/>
</dbReference>
<dbReference type="PANTHER" id="PTHR22914">
    <property type="entry name" value="CHITIN SYNTHASE"/>
    <property type="match status" value="1"/>
</dbReference>
<feature type="region of interest" description="Disordered" evidence="13">
    <location>
        <begin position="1"/>
        <end position="52"/>
    </location>
</feature>
<evidence type="ECO:0000313" key="17">
    <source>
        <dbReference type="WBParaSite" id="MBELARI_LOCUS17676.1"/>
    </source>
</evidence>
<keyword evidence="3" id="KW-1003">Cell membrane</keyword>
<feature type="transmembrane region" description="Helical" evidence="14">
    <location>
        <begin position="1030"/>
        <end position="1056"/>
    </location>
</feature>
<feature type="transmembrane region" description="Helical" evidence="14">
    <location>
        <begin position="1152"/>
        <end position="1175"/>
    </location>
</feature>
<keyword evidence="10" id="KW-0325">Glycoprotein</keyword>
<dbReference type="InterPro" id="IPR029044">
    <property type="entry name" value="Nucleotide-diphossugar_trans"/>
</dbReference>
<feature type="transmembrane region" description="Helical" evidence="14">
    <location>
        <begin position="169"/>
        <end position="190"/>
    </location>
</feature>
<proteinExistence type="inferred from homology"/>
<comment type="similarity">
    <text evidence="11">Belongs to the chitin synthase family. Class IV subfamily.</text>
</comment>
<reference evidence="17" key="1">
    <citation type="submission" date="2024-02" db="UniProtKB">
        <authorList>
            <consortium name="WormBaseParasite"/>
        </authorList>
    </citation>
    <scope>IDENTIFICATION</scope>
</reference>
<feature type="transmembrane region" description="Helical" evidence="14">
    <location>
        <begin position="1094"/>
        <end position="1116"/>
    </location>
</feature>